<evidence type="ECO:0000313" key="3">
    <source>
        <dbReference type="Proteomes" id="UP000316801"/>
    </source>
</evidence>
<dbReference type="SUPFAM" id="SSF51430">
    <property type="entry name" value="NAD(P)-linked oxidoreductase"/>
    <property type="match status" value="1"/>
</dbReference>
<dbReference type="Pfam" id="PF00248">
    <property type="entry name" value="Aldo_ket_red"/>
    <property type="match status" value="1"/>
</dbReference>
<comment type="caution">
    <text evidence="2">The sequence shown here is derived from an EMBL/GenBank/DDBJ whole genome shotgun (WGS) entry which is preliminary data.</text>
</comment>
<protein>
    <submittedName>
        <fullName evidence="2">Aldo/keto reductase</fullName>
    </submittedName>
</protein>
<dbReference type="RefSeq" id="WP_143127063.1">
    <property type="nucleotide sequence ID" value="NZ_VJMG01000066.1"/>
</dbReference>
<reference evidence="2 3" key="1">
    <citation type="submission" date="2019-07" db="EMBL/GenBank/DDBJ databases">
        <title>Ln-dependent methylotrophs.</title>
        <authorList>
            <person name="Tani A."/>
        </authorList>
    </citation>
    <scope>NUCLEOTIDE SEQUENCE [LARGE SCALE GENOMIC DNA]</scope>
    <source>
        <strain evidence="2 3">SM12</strain>
    </source>
</reference>
<evidence type="ECO:0000313" key="2">
    <source>
        <dbReference type="EMBL" id="TRL35363.1"/>
    </source>
</evidence>
<dbReference type="PANTHER" id="PTHR42686:SF1">
    <property type="entry name" value="GH17980P-RELATED"/>
    <property type="match status" value="1"/>
</dbReference>
<dbReference type="Gene3D" id="3.20.20.100">
    <property type="entry name" value="NADP-dependent oxidoreductase domain"/>
    <property type="match status" value="1"/>
</dbReference>
<dbReference type="InterPro" id="IPR020471">
    <property type="entry name" value="AKR"/>
</dbReference>
<dbReference type="AlphaFoldDB" id="A0A549T0F2"/>
<dbReference type="GO" id="GO:0005829">
    <property type="term" value="C:cytosol"/>
    <property type="evidence" value="ECO:0007669"/>
    <property type="project" value="TreeGrafter"/>
</dbReference>
<sequence>MKAADIRTHARTGVSLTSMGLGCAQMGNLYRVTSYAESEGAFRASWEAGIRYFDTAPFYGFTRSERRLGTMLTDLPRSDYVVSTKVGRVMTPDESVGAEEDSYVQPLPFRPVYDYTHDGVMRSFEASQQRLGILKPDILYVHDIGSVTHGERHAHYWQQLTEGGGFRALTRLREEGLTRAIGLGVNEWEIIRDAMQVADIDICMLAGRYTLLEQQSLSFMDDCAGRGVGIVIAGAFNSGILAGNRKFNYTDAPADVLARVDALRDACEAEGVTLQAAALQFPLAHPAALTIVSGARTAEQLTANVGWFEESIPAAFWARLKDKGLIAEGAPVPAAGA</sequence>
<dbReference type="InterPro" id="IPR023210">
    <property type="entry name" value="NADP_OxRdtase_dom"/>
</dbReference>
<evidence type="ECO:0000259" key="1">
    <source>
        <dbReference type="Pfam" id="PF00248"/>
    </source>
</evidence>
<name>A0A549T0F2_9HYPH</name>
<accession>A0A549T0F2</accession>
<organism evidence="2 3">
    <name type="scientific">Rhizobium straminoryzae</name>
    <dbReference type="NCBI Taxonomy" id="1387186"/>
    <lineage>
        <taxon>Bacteria</taxon>
        <taxon>Pseudomonadati</taxon>
        <taxon>Pseudomonadota</taxon>
        <taxon>Alphaproteobacteria</taxon>
        <taxon>Hyphomicrobiales</taxon>
        <taxon>Rhizobiaceae</taxon>
        <taxon>Rhizobium/Agrobacterium group</taxon>
        <taxon>Rhizobium</taxon>
    </lineage>
</organism>
<feature type="domain" description="NADP-dependent oxidoreductase" evidence="1">
    <location>
        <begin position="19"/>
        <end position="322"/>
    </location>
</feature>
<keyword evidence="3" id="KW-1185">Reference proteome</keyword>
<dbReference type="Proteomes" id="UP000316801">
    <property type="component" value="Unassembled WGS sequence"/>
</dbReference>
<dbReference type="PROSITE" id="PS51257">
    <property type="entry name" value="PROKAR_LIPOPROTEIN"/>
    <property type="match status" value="1"/>
</dbReference>
<dbReference type="EMBL" id="VJMG01000066">
    <property type="protein sequence ID" value="TRL35363.1"/>
    <property type="molecule type" value="Genomic_DNA"/>
</dbReference>
<dbReference type="GO" id="GO:0016491">
    <property type="term" value="F:oxidoreductase activity"/>
    <property type="evidence" value="ECO:0007669"/>
    <property type="project" value="InterPro"/>
</dbReference>
<gene>
    <name evidence="2" type="ORF">FNA46_20445</name>
</gene>
<dbReference type="InterPro" id="IPR036812">
    <property type="entry name" value="NAD(P)_OxRdtase_dom_sf"/>
</dbReference>
<proteinExistence type="predicted"/>
<dbReference type="PANTHER" id="PTHR42686">
    <property type="entry name" value="GH17980P-RELATED"/>
    <property type="match status" value="1"/>
</dbReference>